<organism evidence="1 2">
    <name type="scientific">Biomphalaria glabrata</name>
    <name type="common">Bloodfluke planorb</name>
    <name type="synonym">Freshwater snail</name>
    <dbReference type="NCBI Taxonomy" id="6526"/>
    <lineage>
        <taxon>Eukaryota</taxon>
        <taxon>Metazoa</taxon>
        <taxon>Spiralia</taxon>
        <taxon>Lophotrochozoa</taxon>
        <taxon>Mollusca</taxon>
        <taxon>Gastropoda</taxon>
        <taxon>Heterobranchia</taxon>
        <taxon>Euthyneura</taxon>
        <taxon>Panpulmonata</taxon>
        <taxon>Hygrophila</taxon>
        <taxon>Lymnaeoidea</taxon>
        <taxon>Planorbidae</taxon>
        <taxon>Biomphalaria</taxon>
    </lineage>
</organism>
<dbReference type="EnsemblMetazoa" id="BGLB036186-RB">
    <property type="protein sequence ID" value="BGLB036186-PB"/>
    <property type="gene ID" value="BGLB036186"/>
</dbReference>
<dbReference type="Proteomes" id="UP000076420">
    <property type="component" value="Unassembled WGS sequence"/>
</dbReference>
<dbReference type="OrthoDB" id="6154504at2759"/>
<protein>
    <submittedName>
        <fullName evidence="1">Uncharacterized protein</fullName>
    </submittedName>
</protein>
<evidence type="ECO:0000313" key="1">
    <source>
        <dbReference type="EnsemblMetazoa" id="BGLB036186-PB"/>
    </source>
</evidence>
<gene>
    <name evidence="1" type="primary">106061148</name>
</gene>
<evidence type="ECO:0000313" key="2">
    <source>
        <dbReference type="Proteomes" id="UP000076420"/>
    </source>
</evidence>
<reference evidence="1" key="1">
    <citation type="submission" date="2020-05" db="UniProtKB">
        <authorList>
            <consortium name="EnsemblMetazoa"/>
        </authorList>
    </citation>
    <scope>IDENTIFICATION</scope>
    <source>
        <strain evidence="1">BB02</strain>
    </source>
</reference>
<dbReference type="VEuPathDB" id="VectorBase:BGLAX_050132"/>
<proteinExistence type="predicted"/>
<name>A0A2C9LXM1_BIOGL</name>
<dbReference type="RefSeq" id="XP_013074676.2">
    <property type="nucleotide sequence ID" value="XM_013219222.2"/>
</dbReference>
<sequence>MSSEAKRRSGYRPKYGTKCVKDMALDKSMLDKGKLITEVRKSSDLNQAVRDRLCLWPTGDEIVTLLMLLQSEQITKSYRQSAVQPKPPSSPPNIVFNEDIVFSRKSSVSYNDSSLSDWKTLRASQSHSRGRKTPRGLDHTVRVHSPIDQISKRSSNASISLPKVNVSGKSLSRVVPEIKSQVGIKDPTLSPLNTKQKKELYISRPTLKTIQETDSSMDGHN</sequence>
<dbReference type="KEGG" id="bgt:106061148"/>
<dbReference type="AlphaFoldDB" id="A0A2C9LXM1"/>
<accession>A0A2C9LXM1</accession>
<dbReference type="VEuPathDB" id="VectorBase:BGLB036186"/>